<dbReference type="EMBL" id="JACAGC010000016">
    <property type="protein sequence ID" value="KAF6313048.1"/>
    <property type="molecule type" value="Genomic_DNA"/>
</dbReference>
<reference evidence="1 2" key="1">
    <citation type="journal article" date="2020" name="Nature">
        <title>Six reference-quality genomes reveal evolution of bat adaptations.</title>
        <authorList>
            <person name="Jebb D."/>
            <person name="Huang Z."/>
            <person name="Pippel M."/>
            <person name="Hughes G.M."/>
            <person name="Lavrichenko K."/>
            <person name="Devanna P."/>
            <person name="Winkler S."/>
            <person name="Jermiin L.S."/>
            <person name="Skirmuntt E.C."/>
            <person name="Katzourakis A."/>
            <person name="Burkitt-Gray L."/>
            <person name="Ray D.A."/>
            <person name="Sullivan K.A.M."/>
            <person name="Roscito J.G."/>
            <person name="Kirilenko B.M."/>
            <person name="Davalos L.M."/>
            <person name="Corthals A.P."/>
            <person name="Power M.L."/>
            <person name="Jones G."/>
            <person name="Ransome R.D."/>
            <person name="Dechmann D.K.N."/>
            <person name="Locatelli A.G."/>
            <person name="Puechmaille S.J."/>
            <person name="Fedrigo O."/>
            <person name="Jarvis E.D."/>
            <person name="Hiller M."/>
            <person name="Vernes S.C."/>
            <person name="Myers E.W."/>
            <person name="Teeling E.C."/>
        </authorList>
    </citation>
    <scope>NUCLEOTIDE SEQUENCE [LARGE SCALE GENOMIC DNA]</scope>
    <source>
        <strain evidence="1">MRhiFer1</strain>
        <tissue evidence="1">Lung</tissue>
    </source>
</reference>
<gene>
    <name evidence="1" type="ORF">mRhiFer1_008573</name>
</gene>
<dbReference type="Proteomes" id="UP000585614">
    <property type="component" value="Unassembled WGS sequence"/>
</dbReference>
<proteinExistence type="predicted"/>
<dbReference type="AlphaFoldDB" id="A0A7J7UJM4"/>
<sequence length="126" mass="14113">MEVKTQQYALWDKSKLSSPLQWAGVIHPQEGREGGGGKKQQRSIFFLTNDILFFSPSVLLPESPLPSPIPCPFAHDSCREVSSNQPQLLSLQMSFCQLPKDFAGHCMGDLTNSINVFILKKRCTFN</sequence>
<comment type="caution">
    <text evidence="1">The sequence shown here is derived from an EMBL/GenBank/DDBJ whole genome shotgun (WGS) entry which is preliminary data.</text>
</comment>
<protein>
    <submittedName>
        <fullName evidence="1">Uncharacterized protein</fullName>
    </submittedName>
</protein>
<evidence type="ECO:0000313" key="2">
    <source>
        <dbReference type="Proteomes" id="UP000585614"/>
    </source>
</evidence>
<accession>A0A7J7UJM4</accession>
<name>A0A7J7UJM4_RHIFE</name>
<organism evidence="1 2">
    <name type="scientific">Rhinolophus ferrumequinum</name>
    <name type="common">Greater horseshoe bat</name>
    <dbReference type="NCBI Taxonomy" id="59479"/>
    <lineage>
        <taxon>Eukaryota</taxon>
        <taxon>Metazoa</taxon>
        <taxon>Chordata</taxon>
        <taxon>Craniata</taxon>
        <taxon>Vertebrata</taxon>
        <taxon>Euteleostomi</taxon>
        <taxon>Mammalia</taxon>
        <taxon>Eutheria</taxon>
        <taxon>Laurasiatheria</taxon>
        <taxon>Chiroptera</taxon>
        <taxon>Yinpterochiroptera</taxon>
        <taxon>Rhinolophoidea</taxon>
        <taxon>Rhinolophidae</taxon>
        <taxon>Rhinolophinae</taxon>
        <taxon>Rhinolophus</taxon>
    </lineage>
</organism>
<evidence type="ECO:0000313" key="1">
    <source>
        <dbReference type="EMBL" id="KAF6313048.1"/>
    </source>
</evidence>